<dbReference type="AlphaFoldDB" id="A0A8S2UGT7"/>
<dbReference type="CDD" id="cd00303">
    <property type="entry name" value="retropepsin_like"/>
    <property type="match status" value="1"/>
</dbReference>
<dbReference type="InterPro" id="IPR001969">
    <property type="entry name" value="Aspartic_peptidase_AS"/>
</dbReference>
<organism evidence="1 2">
    <name type="scientific">Didymodactylos carnosus</name>
    <dbReference type="NCBI Taxonomy" id="1234261"/>
    <lineage>
        <taxon>Eukaryota</taxon>
        <taxon>Metazoa</taxon>
        <taxon>Spiralia</taxon>
        <taxon>Gnathifera</taxon>
        <taxon>Rotifera</taxon>
        <taxon>Eurotatoria</taxon>
        <taxon>Bdelloidea</taxon>
        <taxon>Philodinida</taxon>
        <taxon>Philodinidae</taxon>
        <taxon>Didymodactylos</taxon>
    </lineage>
</organism>
<evidence type="ECO:0000313" key="2">
    <source>
        <dbReference type="Proteomes" id="UP000682733"/>
    </source>
</evidence>
<sequence length="455" mass="51906">MKALTEQIQHAFLQIAKAEAELLSEVQLPSEITQSYFIPPTISTITRPAFRGQAPRPHLFRSRESRYYSNQTTHRVPQFPFNRSRGLLRNKYAQLQPRPISSTTNLQSQQQTPALAKPEQTIRNATQEVFQTSMENRNAQQLALRGQQSKGRIQCRPCLSTGFRITGVQDGGTPSKQQPSVSSTLASPTLASPVVIRIQVNNKSQNAVVDTGSPFTIIHKNFLKRIYHKKFIYKHISYSSANSSSINIIDQVELEIKINDEKTFITADVASNLVTEILLGKDFMAKYKILIDNGEKQVIRPRKNKQSIRTPFIEQPDIHYPVYLTDQITIPPFSEKLIDARTQINTTNNLMFEPTTNLHRKGLFTASALLNAKKYATKVLIINANNRQFTLWKHTKLGTIAFQTEPTVCYTIASKPVKGRLDKSREFQSKIPIHQCYVCQKNFKRLNPIRRIFEH</sequence>
<name>A0A8S2UGT7_9BILA</name>
<dbReference type="GO" id="GO:0004190">
    <property type="term" value="F:aspartic-type endopeptidase activity"/>
    <property type="evidence" value="ECO:0007669"/>
    <property type="project" value="InterPro"/>
</dbReference>
<dbReference type="SUPFAM" id="SSF50630">
    <property type="entry name" value="Acid proteases"/>
    <property type="match status" value="1"/>
</dbReference>
<gene>
    <name evidence="1" type="ORF">TMI583_LOCUS40404</name>
</gene>
<reference evidence="1" key="1">
    <citation type="submission" date="2021-02" db="EMBL/GenBank/DDBJ databases">
        <authorList>
            <person name="Nowell W R."/>
        </authorList>
    </citation>
    <scope>NUCLEOTIDE SEQUENCE</scope>
</reference>
<accession>A0A8S2UGT7</accession>
<evidence type="ECO:0000313" key="1">
    <source>
        <dbReference type="EMBL" id="CAF4337620.1"/>
    </source>
</evidence>
<dbReference type="PROSITE" id="PS00141">
    <property type="entry name" value="ASP_PROTEASE"/>
    <property type="match status" value="1"/>
</dbReference>
<dbReference type="Proteomes" id="UP000682733">
    <property type="component" value="Unassembled WGS sequence"/>
</dbReference>
<proteinExistence type="predicted"/>
<comment type="caution">
    <text evidence="1">The sequence shown here is derived from an EMBL/GenBank/DDBJ whole genome shotgun (WGS) entry which is preliminary data.</text>
</comment>
<protein>
    <submittedName>
        <fullName evidence="1">Uncharacterized protein</fullName>
    </submittedName>
</protein>
<dbReference type="EMBL" id="CAJOBA010062373">
    <property type="protein sequence ID" value="CAF4337620.1"/>
    <property type="molecule type" value="Genomic_DNA"/>
</dbReference>
<dbReference type="InterPro" id="IPR021109">
    <property type="entry name" value="Peptidase_aspartic_dom_sf"/>
</dbReference>
<dbReference type="Pfam" id="PF13975">
    <property type="entry name" value="gag-asp_proteas"/>
    <property type="match status" value="1"/>
</dbReference>
<dbReference type="GO" id="GO:0006508">
    <property type="term" value="P:proteolysis"/>
    <property type="evidence" value="ECO:0007669"/>
    <property type="project" value="InterPro"/>
</dbReference>
<dbReference type="Gene3D" id="2.40.70.10">
    <property type="entry name" value="Acid Proteases"/>
    <property type="match status" value="1"/>
</dbReference>